<dbReference type="PROSITE" id="PS51257">
    <property type="entry name" value="PROKAR_LIPOPROTEIN"/>
    <property type="match status" value="1"/>
</dbReference>
<gene>
    <name evidence="1" type="ordered locus">ZPR_4588</name>
</gene>
<dbReference type="HOGENOM" id="CLU_1029587_0_0_10"/>
<name>D5BDI2_ZUNPS</name>
<organism evidence="1 2">
    <name type="scientific">Zunongwangia profunda (strain DSM 18752 / CCTCC AB 206139 / SM-A87)</name>
    <name type="common">Wangia profunda</name>
    <dbReference type="NCBI Taxonomy" id="655815"/>
    <lineage>
        <taxon>Bacteria</taxon>
        <taxon>Pseudomonadati</taxon>
        <taxon>Bacteroidota</taxon>
        <taxon>Flavobacteriia</taxon>
        <taxon>Flavobacteriales</taxon>
        <taxon>Flavobacteriaceae</taxon>
        <taxon>Zunongwangia</taxon>
    </lineage>
</organism>
<dbReference type="eggNOG" id="ENOG5033SMJ">
    <property type="taxonomic scope" value="Bacteria"/>
</dbReference>
<dbReference type="KEGG" id="zpr:ZPR_4588"/>
<reference evidence="1 2" key="1">
    <citation type="journal article" date="2010" name="BMC Genomics">
        <title>The complete genome of Zunongwangia profunda SM-A87 reveals its adaptation to the deep-sea environment and ecological role in sedimentary organic nitrogen degradation.</title>
        <authorList>
            <person name="Qin Q.L."/>
            <person name="Zhang X.Y."/>
            <person name="Wang X.M."/>
            <person name="Liu G.M."/>
            <person name="Chen X.L."/>
            <person name="Xie B.B."/>
            <person name="Dang H.Y."/>
            <person name="Zhou B.C."/>
            <person name="Yu J."/>
            <person name="Zhang Y.Z."/>
        </authorList>
    </citation>
    <scope>NUCLEOTIDE SEQUENCE [LARGE SCALE GENOMIC DNA]</scope>
    <source>
        <strain evidence="2">DSM 18752 / CCTCC AB 206139 / SM-A87</strain>
    </source>
</reference>
<evidence type="ECO:0000313" key="2">
    <source>
        <dbReference type="Proteomes" id="UP000001654"/>
    </source>
</evidence>
<dbReference type="AlphaFoldDB" id="D5BDI2"/>
<evidence type="ECO:0008006" key="3">
    <source>
        <dbReference type="Google" id="ProtNLM"/>
    </source>
</evidence>
<accession>D5BDI2</accession>
<protein>
    <recommendedName>
        <fullName evidence="3">Lipoprotein</fullName>
    </recommendedName>
</protein>
<proteinExistence type="predicted"/>
<dbReference type="EMBL" id="CP001650">
    <property type="protein sequence ID" value="ADF54888.1"/>
    <property type="molecule type" value="Genomic_DNA"/>
</dbReference>
<dbReference type="Proteomes" id="UP000001654">
    <property type="component" value="Chromosome"/>
</dbReference>
<sequence>MRGMRKLIFIGSTVLFFSCTSGDEATRSTEYSEYMLAVSIETDIDFMPKEIYTSNDVQIPELKLELRSTEIYGCLNFGVEVSQFKNERTLIIRFESIVEPGICLTAMGPARTMVDLPLDVNKIIFINGNKLDEYDVSINEEKVSFSAVSKSFTTSLYEDTFRLPKHSFAFVCGTNTDNTHIYDEFLSILRENPAFEEFEFEGDGRIPYAETSDGHWVNHLSKYFKYTEVSDFEKLAVVLNNFSSQHIEKNSGVSIALTSWDNWQYYSWVEN</sequence>
<keyword evidence="2" id="KW-1185">Reference proteome</keyword>
<evidence type="ECO:0000313" key="1">
    <source>
        <dbReference type="EMBL" id="ADF54888.1"/>
    </source>
</evidence>